<name>A0A0G1D422_9BACT</name>
<protein>
    <submittedName>
        <fullName evidence="2">Uncharacterized protein</fullName>
    </submittedName>
</protein>
<evidence type="ECO:0000256" key="1">
    <source>
        <dbReference type="SAM" id="Phobius"/>
    </source>
</evidence>
<organism evidence="2 3">
    <name type="scientific">Candidatus Collierbacteria bacterium GW2011_GWC2_43_12</name>
    <dbReference type="NCBI Taxonomy" id="1618390"/>
    <lineage>
        <taxon>Bacteria</taxon>
        <taxon>Candidatus Collieribacteriota</taxon>
    </lineage>
</organism>
<feature type="transmembrane region" description="Helical" evidence="1">
    <location>
        <begin position="39"/>
        <end position="63"/>
    </location>
</feature>
<dbReference type="EMBL" id="LCFK01000041">
    <property type="protein sequence ID" value="KKS92620.1"/>
    <property type="molecule type" value="Genomic_DNA"/>
</dbReference>
<evidence type="ECO:0000313" key="3">
    <source>
        <dbReference type="Proteomes" id="UP000033980"/>
    </source>
</evidence>
<keyword evidence="1" id="KW-1133">Transmembrane helix</keyword>
<keyword evidence="1" id="KW-0472">Membrane</keyword>
<gene>
    <name evidence="2" type="ORF">UV68_C0041G0007</name>
</gene>
<keyword evidence="1" id="KW-0812">Transmembrane</keyword>
<accession>A0A0G1D422</accession>
<dbReference type="AlphaFoldDB" id="A0A0G1D422"/>
<reference evidence="2 3" key="1">
    <citation type="journal article" date="2015" name="Nature">
        <title>rRNA introns, odd ribosomes, and small enigmatic genomes across a large radiation of phyla.</title>
        <authorList>
            <person name="Brown C.T."/>
            <person name="Hug L.A."/>
            <person name="Thomas B.C."/>
            <person name="Sharon I."/>
            <person name="Castelle C.J."/>
            <person name="Singh A."/>
            <person name="Wilkins M.J."/>
            <person name="Williams K.H."/>
            <person name="Banfield J.F."/>
        </authorList>
    </citation>
    <scope>NUCLEOTIDE SEQUENCE [LARGE SCALE GENOMIC DNA]</scope>
</reference>
<sequence length="86" mass="10294">MIKIRNITSHTLRGLKLIIVFLGVWIAPAWMLRYFYSDILYITTQNAELLGWASWAVYIYLYLKVQQEDIDENVRIALEEEEKRSR</sequence>
<comment type="caution">
    <text evidence="2">The sequence shown here is derived from an EMBL/GenBank/DDBJ whole genome shotgun (WGS) entry which is preliminary data.</text>
</comment>
<evidence type="ECO:0000313" key="2">
    <source>
        <dbReference type="EMBL" id="KKS92620.1"/>
    </source>
</evidence>
<dbReference type="Proteomes" id="UP000033980">
    <property type="component" value="Unassembled WGS sequence"/>
</dbReference>
<feature type="transmembrane region" description="Helical" evidence="1">
    <location>
        <begin position="12"/>
        <end position="33"/>
    </location>
</feature>
<proteinExistence type="predicted"/>